<evidence type="ECO:0008006" key="4">
    <source>
        <dbReference type="Google" id="ProtNLM"/>
    </source>
</evidence>
<evidence type="ECO:0000313" key="2">
    <source>
        <dbReference type="EMBL" id="MBB3120217.1"/>
    </source>
</evidence>
<proteinExistence type="predicted"/>
<dbReference type="RefSeq" id="WP_183441978.1">
    <property type="nucleotide sequence ID" value="NZ_JACHXD010000009.1"/>
</dbReference>
<gene>
    <name evidence="2" type="ORF">FHS03_003281</name>
</gene>
<dbReference type="EMBL" id="JACHXD010000009">
    <property type="protein sequence ID" value="MBB3120217.1"/>
    <property type="molecule type" value="Genomic_DNA"/>
</dbReference>
<feature type="transmembrane region" description="Helical" evidence="1">
    <location>
        <begin position="72"/>
        <end position="98"/>
    </location>
</feature>
<protein>
    <recommendedName>
        <fullName evidence="4">DUF1640 domain-containing protein</fullName>
    </recommendedName>
</protein>
<accession>A0A7W5FUY5</accession>
<comment type="caution">
    <text evidence="2">The sequence shown here is derived from an EMBL/GenBank/DDBJ whole genome shotgun (WGS) entry which is preliminary data.</text>
</comment>
<keyword evidence="3" id="KW-1185">Reference proteome</keyword>
<reference evidence="2 3" key="1">
    <citation type="submission" date="2020-08" db="EMBL/GenBank/DDBJ databases">
        <title>Genomic Encyclopedia of Type Strains, Phase III (KMG-III): the genomes of soil and plant-associated and newly described type strains.</title>
        <authorList>
            <person name="Whitman W."/>
        </authorList>
    </citation>
    <scope>NUCLEOTIDE SEQUENCE [LARGE SCALE GENOMIC DNA]</scope>
    <source>
        <strain evidence="2 3">CECT 8897</strain>
    </source>
</reference>
<name>A0A7W5FUY5_9BURK</name>
<evidence type="ECO:0000313" key="3">
    <source>
        <dbReference type="Proteomes" id="UP000541535"/>
    </source>
</evidence>
<sequence>MDENFIERFVTLEADVAHIKLDLGQIRANYATKQDLEVYATKEDLAVIRSNYATKEDVAKLETQIAKLESRLITWFISTATALAAVSISAAVATIHLAG</sequence>
<evidence type="ECO:0000256" key="1">
    <source>
        <dbReference type="SAM" id="Phobius"/>
    </source>
</evidence>
<keyword evidence="1" id="KW-0472">Membrane</keyword>
<organism evidence="2 3">
    <name type="scientific">Pseudoduganella violacea</name>
    <dbReference type="NCBI Taxonomy" id="1715466"/>
    <lineage>
        <taxon>Bacteria</taxon>
        <taxon>Pseudomonadati</taxon>
        <taxon>Pseudomonadota</taxon>
        <taxon>Betaproteobacteria</taxon>
        <taxon>Burkholderiales</taxon>
        <taxon>Oxalobacteraceae</taxon>
        <taxon>Telluria group</taxon>
        <taxon>Pseudoduganella</taxon>
    </lineage>
</organism>
<keyword evidence="1" id="KW-0812">Transmembrane</keyword>
<dbReference type="Proteomes" id="UP000541535">
    <property type="component" value="Unassembled WGS sequence"/>
</dbReference>
<dbReference type="AlphaFoldDB" id="A0A7W5FUY5"/>
<keyword evidence="1" id="KW-1133">Transmembrane helix</keyword>